<dbReference type="AlphaFoldDB" id="A0A1G9ZID9"/>
<gene>
    <name evidence="5" type="ORF">SAMN05660299_02335</name>
</gene>
<dbReference type="InterPro" id="IPR029132">
    <property type="entry name" value="CBAH/NAAA_C"/>
</dbReference>
<accession>A0A1G9ZID9</accession>
<evidence type="ECO:0000313" key="5">
    <source>
        <dbReference type="EMBL" id="SDN21140.1"/>
    </source>
</evidence>
<keyword evidence="3" id="KW-0732">Signal</keyword>
<dbReference type="InterPro" id="IPR029055">
    <property type="entry name" value="Ntn_hydrolases_N"/>
</dbReference>
<dbReference type="Gene3D" id="3.60.60.10">
    <property type="entry name" value="Penicillin V Acylase, Chain A"/>
    <property type="match status" value="1"/>
</dbReference>
<feature type="signal peptide" evidence="3">
    <location>
        <begin position="1"/>
        <end position="23"/>
    </location>
</feature>
<dbReference type="CDD" id="cd01902">
    <property type="entry name" value="Ntn_CGH"/>
    <property type="match status" value="1"/>
</dbReference>
<evidence type="ECO:0000313" key="6">
    <source>
        <dbReference type="Proteomes" id="UP000199309"/>
    </source>
</evidence>
<comment type="similarity">
    <text evidence="1">Belongs to the peptidase C59 family.</text>
</comment>
<protein>
    <submittedName>
        <fullName evidence="5">Choloylglycine hydrolase</fullName>
    </submittedName>
</protein>
<dbReference type="Pfam" id="PF02275">
    <property type="entry name" value="CBAH"/>
    <property type="match status" value="1"/>
</dbReference>
<reference evidence="5 6" key="1">
    <citation type="submission" date="2016-10" db="EMBL/GenBank/DDBJ databases">
        <authorList>
            <person name="de Groot N.N."/>
        </authorList>
    </citation>
    <scope>NUCLEOTIDE SEQUENCE [LARGE SCALE GENOMIC DNA]</scope>
    <source>
        <strain evidence="5 6">DSM 16981</strain>
    </source>
</reference>
<proteinExistence type="inferred from homology"/>
<dbReference type="GO" id="GO:0016787">
    <property type="term" value="F:hydrolase activity"/>
    <property type="evidence" value="ECO:0007669"/>
    <property type="project" value="UniProtKB-KW"/>
</dbReference>
<organism evidence="5 6">
    <name type="scientific">Megasphaera paucivorans</name>
    <dbReference type="NCBI Taxonomy" id="349095"/>
    <lineage>
        <taxon>Bacteria</taxon>
        <taxon>Bacillati</taxon>
        <taxon>Bacillota</taxon>
        <taxon>Negativicutes</taxon>
        <taxon>Veillonellales</taxon>
        <taxon>Veillonellaceae</taxon>
        <taxon>Megasphaera</taxon>
    </lineage>
</organism>
<name>A0A1G9ZID9_9FIRM</name>
<feature type="chain" id="PRO_5038554205" evidence="3">
    <location>
        <begin position="24"/>
        <end position="370"/>
    </location>
</feature>
<dbReference type="OrthoDB" id="9794717at2"/>
<dbReference type="SUPFAM" id="SSF56235">
    <property type="entry name" value="N-terminal nucleophile aminohydrolases (Ntn hydrolases)"/>
    <property type="match status" value="1"/>
</dbReference>
<evidence type="ECO:0000256" key="1">
    <source>
        <dbReference type="ARBA" id="ARBA00006625"/>
    </source>
</evidence>
<evidence type="ECO:0000256" key="2">
    <source>
        <dbReference type="ARBA" id="ARBA00022801"/>
    </source>
</evidence>
<dbReference type="PANTHER" id="PTHR35527:SF2">
    <property type="entry name" value="HYDROLASE"/>
    <property type="match status" value="1"/>
</dbReference>
<dbReference type="EMBL" id="FNHQ01000030">
    <property type="protein sequence ID" value="SDN21140.1"/>
    <property type="molecule type" value="Genomic_DNA"/>
</dbReference>
<evidence type="ECO:0000259" key="4">
    <source>
        <dbReference type="Pfam" id="PF02275"/>
    </source>
</evidence>
<dbReference type="Proteomes" id="UP000199309">
    <property type="component" value="Unassembled WGS sequence"/>
</dbReference>
<keyword evidence="6" id="KW-1185">Reference proteome</keyword>
<feature type="domain" description="Choloylglycine hydrolase/NAAA C-terminal" evidence="4">
    <location>
        <begin position="33"/>
        <end position="325"/>
    </location>
</feature>
<dbReference type="RefSeq" id="WP_091652127.1">
    <property type="nucleotide sequence ID" value="NZ_FNHQ01000030.1"/>
</dbReference>
<dbReference type="PANTHER" id="PTHR35527">
    <property type="entry name" value="CHOLOYLGLYCINE HYDROLASE"/>
    <property type="match status" value="1"/>
</dbReference>
<sequence length="370" mass="41093">MRYVSKKKLSVFCLIAMCAGVFSFGSMESTQACSRILSADNGEAVLVGRNMDWPEKTDVAFWFLPRGIKNIGLNGENSLDWQSKYSSLIIASSVQGQSFASDGINEKGLEANLLWLDESNYGKRDETKPGLSVSKWAQYILDNCATVEEAVNLTKSNQYTIVDLNVPMYIPTVGTTMARASLHLALADKTGDSAIIEYIDGKAVIYHDRNYKIMTNSPTFDKQQENLRQYKGFGGTKELPGNSTPGDRFVRASFYLKNLPQPSNLREALAHMFSVTRNAAQPYIKTLDPKHPYTAATIWSTVGDLTNGYYYFESTTSPFLVWADFSSFDSNTGAPAMKLSLSGDTDYNGNVSNLFQKADPNELKVPEFHH</sequence>
<evidence type="ECO:0000256" key="3">
    <source>
        <dbReference type="SAM" id="SignalP"/>
    </source>
</evidence>
<dbReference type="InterPro" id="IPR052193">
    <property type="entry name" value="Peptidase_C59"/>
</dbReference>
<keyword evidence="2 5" id="KW-0378">Hydrolase</keyword>